<proteinExistence type="predicted"/>
<dbReference type="NCBIfam" id="NF047593">
    <property type="entry name" value="IS66_ISAeme5_TnpA"/>
    <property type="match status" value="1"/>
</dbReference>
<organism evidence="1 3">
    <name type="scientific">Amphritea atlantica</name>
    <dbReference type="NCBI Taxonomy" id="355243"/>
    <lineage>
        <taxon>Bacteria</taxon>
        <taxon>Pseudomonadati</taxon>
        <taxon>Pseudomonadota</taxon>
        <taxon>Gammaproteobacteria</taxon>
        <taxon>Oceanospirillales</taxon>
        <taxon>Oceanospirillaceae</taxon>
        <taxon>Amphritea</taxon>
    </lineage>
</organism>
<evidence type="ECO:0000313" key="1">
    <source>
        <dbReference type="EMBL" id="UTW02795.1"/>
    </source>
</evidence>
<dbReference type="Proteomes" id="UP001059950">
    <property type="component" value="Chromosome"/>
</dbReference>
<evidence type="ECO:0000313" key="2">
    <source>
        <dbReference type="EMBL" id="UTW02819.1"/>
    </source>
</evidence>
<dbReference type="EMBL" id="CP073344">
    <property type="protein sequence ID" value="UTW02819.1"/>
    <property type="molecule type" value="Genomic_DNA"/>
</dbReference>
<protein>
    <recommendedName>
        <fullName evidence="4">Transposase</fullName>
    </recommendedName>
</protein>
<name>A0ABY5GUM6_9GAMM</name>
<keyword evidence="3" id="KW-1185">Reference proteome</keyword>
<sequence>MTTEQKRTFWQKHIDGWQQSGLSQPEYCKQHDLKLANFGYWRTRLSKPKRSNKFIPVDLGPNVQARVSLPNGVRLEVPIHALADVLPLLNRVAREDL</sequence>
<gene>
    <name evidence="1" type="ORF">KDX31_15815</name>
    <name evidence="2" type="ORF">KDX31_15945</name>
</gene>
<accession>A0ABY5GUM6</accession>
<dbReference type="EMBL" id="CP073344">
    <property type="protein sequence ID" value="UTW02795.1"/>
    <property type="molecule type" value="Genomic_DNA"/>
</dbReference>
<evidence type="ECO:0000313" key="3">
    <source>
        <dbReference type="Proteomes" id="UP001059950"/>
    </source>
</evidence>
<reference evidence="1" key="1">
    <citation type="submission" date="2021-04" db="EMBL/GenBank/DDBJ databases">
        <title>Oceanospirillales bacteria with DddD are important DMSP degraders in coastal seawater.</title>
        <authorList>
            <person name="Liu J."/>
        </authorList>
    </citation>
    <scope>NUCLEOTIDE SEQUENCE</scope>
    <source>
        <strain evidence="1">GY6</strain>
    </source>
</reference>
<evidence type="ECO:0008006" key="4">
    <source>
        <dbReference type="Google" id="ProtNLM"/>
    </source>
</evidence>